<evidence type="ECO:0000313" key="4">
    <source>
        <dbReference type="Proteomes" id="UP001465755"/>
    </source>
</evidence>
<evidence type="ECO:0000313" key="3">
    <source>
        <dbReference type="EMBL" id="KAK9805306.1"/>
    </source>
</evidence>
<name>A0AAW1PA61_9CHLO</name>
<dbReference type="AlphaFoldDB" id="A0AAW1PA61"/>
<dbReference type="InterPro" id="IPR001478">
    <property type="entry name" value="PDZ"/>
</dbReference>
<dbReference type="NCBIfam" id="NF047558">
    <property type="entry name" value="TPR_END_plus"/>
    <property type="match status" value="1"/>
</dbReference>
<protein>
    <recommendedName>
        <fullName evidence="2">PDZ domain-containing protein</fullName>
    </recommendedName>
</protein>
<dbReference type="PROSITE" id="PS50106">
    <property type="entry name" value="PDZ"/>
    <property type="match status" value="1"/>
</dbReference>
<dbReference type="InterPro" id="IPR011990">
    <property type="entry name" value="TPR-like_helical_dom_sf"/>
</dbReference>
<dbReference type="Gene3D" id="1.25.40.10">
    <property type="entry name" value="Tetratricopeptide repeat domain"/>
    <property type="match status" value="1"/>
</dbReference>
<organism evidence="3 4">
    <name type="scientific">Symbiochloris irregularis</name>
    <dbReference type="NCBI Taxonomy" id="706552"/>
    <lineage>
        <taxon>Eukaryota</taxon>
        <taxon>Viridiplantae</taxon>
        <taxon>Chlorophyta</taxon>
        <taxon>core chlorophytes</taxon>
        <taxon>Trebouxiophyceae</taxon>
        <taxon>Trebouxiales</taxon>
        <taxon>Trebouxiaceae</taxon>
        <taxon>Symbiochloris</taxon>
    </lineage>
</organism>
<gene>
    <name evidence="3" type="ORF">WJX73_000038</name>
</gene>
<evidence type="ECO:0000259" key="2">
    <source>
        <dbReference type="PROSITE" id="PS50106"/>
    </source>
</evidence>
<proteinExistence type="predicted"/>
<dbReference type="PANTHER" id="PTHR47661">
    <property type="entry name" value="PHOSPHOGLUCAN PHOSPHATASE LSF1, CHLOROPLASTIC"/>
    <property type="match status" value="1"/>
</dbReference>
<feature type="region of interest" description="Disordered" evidence="1">
    <location>
        <begin position="59"/>
        <end position="83"/>
    </location>
</feature>
<feature type="domain" description="PDZ" evidence="2">
    <location>
        <begin position="93"/>
        <end position="165"/>
    </location>
</feature>
<sequence length="340" mass="37884">MHHCLKSPAASPPLAFSQPRIAAPLPAFFCSKQSARWHVTDSLPPQVLETRRSQSVCTQAVDTKAAEAQTSSSGSAPDSPSEEFYEVSIKKPLGFSLARGNDGGTYVSRTDGDGNTDERIKAGDKVIQVSASFGDDVWDAGKFGQVLYAIKTRNGEVYLKLLDRKGDTDCFNERSKSEQEQYYNERDGGNYGYSTKEWQRINYTNRKETERKRITLFDGALAEFKKGDIKTALIDFEEVIALEPKNFKGEDLSRVTNIYRVAQYNIACCYSALEEVDAGLDALKEALDAGFEQFGKVRTDPNLEKLRKSPKFDPLVDKYDEPVISQGAMKALKNIFSFGK</sequence>
<evidence type="ECO:0000256" key="1">
    <source>
        <dbReference type="SAM" id="MobiDB-lite"/>
    </source>
</evidence>
<keyword evidence="4" id="KW-1185">Reference proteome</keyword>
<dbReference type="EMBL" id="JALJOQ010000044">
    <property type="protein sequence ID" value="KAK9805306.1"/>
    <property type="molecule type" value="Genomic_DNA"/>
</dbReference>
<comment type="caution">
    <text evidence="3">The sequence shown here is derived from an EMBL/GenBank/DDBJ whole genome shotgun (WGS) entry which is preliminary data.</text>
</comment>
<reference evidence="3 4" key="1">
    <citation type="journal article" date="2024" name="Nat. Commun.">
        <title>Phylogenomics reveals the evolutionary origins of lichenization in chlorophyte algae.</title>
        <authorList>
            <person name="Puginier C."/>
            <person name="Libourel C."/>
            <person name="Otte J."/>
            <person name="Skaloud P."/>
            <person name="Haon M."/>
            <person name="Grisel S."/>
            <person name="Petersen M."/>
            <person name="Berrin J.G."/>
            <person name="Delaux P.M."/>
            <person name="Dal Grande F."/>
            <person name="Keller J."/>
        </authorList>
    </citation>
    <scope>NUCLEOTIDE SEQUENCE [LARGE SCALE GENOMIC DNA]</scope>
    <source>
        <strain evidence="3 4">SAG 2036</strain>
    </source>
</reference>
<dbReference type="SUPFAM" id="SSF48452">
    <property type="entry name" value="TPR-like"/>
    <property type="match status" value="1"/>
</dbReference>
<dbReference type="PANTHER" id="PTHR47661:SF3">
    <property type="entry name" value="PROTEIN CONTAINING PDZ DOMAIN, A K-BOX DOMAIN, AND A TPR REGION"/>
    <property type="match status" value="1"/>
</dbReference>
<dbReference type="Proteomes" id="UP001465755">
    <property type="component" value="Unassembled WGS sequence"/>
</dbReference>
<accession>A0AAW1PA61</accession>